<reference evidence="10 11" key="1">
    <citation type="journal article" date="2021" name="Genome Biol.">
        <title>AFLAP: assembly-free linkage analysis pipeline using k-mers from genome sequencing data.</title>
        <authorList>
            <person name="Fletcher K."/>
            <person name="Zhang L."/>
            <person name="Gil J."/>
            <person name="Han R."/>
            <person name="Cavanaugh K."/>
            <person name="Michelmore R."/>
        </authorList>
    </citation>
    <scope>NUCLEOTIDE SEQUENCE [LARGE SCALE GENOMIC DNA]</scope>
    <source>
        <strain evidence="10 11">SF5</strain>
    </source>
</reference>
<dbReference type="EC" id="2.4.1.16" evidence="2"/>
<evidence type="ECO:0000256" key="3">
    <source>
        <dbReference type="ARBA" id="ARBA00022475"/>
    </source>
</evidence>
<name>A0A976FKL5_BRELC</name>
<evidence type="ECO:0000256" key="7">
    <source>
        <dbReference type="ARBA" id="ARBA00023136"/>
    </source>
</evidence>
<evidence type="ECO:0000256" key="9">
    <source>
        <dbReference type="SAM" id="Phobius"/>
    </source>
</evidence>
<gene>
    <name evidence="10" type="ORF">CCR75_003472</name>
</gene>
<dbReference type="GeneID" id="94347237"/>
<comment type="caution">
    <text evidence="10">The sequence shown here is derived from an EMBL/GenBank/DDBJ whole genome shotgun (WGS) entry which is preliminary data.</text>
</comment>
<comment type="subcellular location">
    <subcellularLocation>
        <location evidence="1">Cell membrane</location>
        <topology evidence="1">Multi-pass membrane protein</topology>
    </subcellularLocation>
</comment>
<sequence length="240" mass="26909">MQVTVQSIVSTTLTAGVFIIGPALHGELHHILLTYAHYITLVPSFINVFTIYSFCNLHDLSWGTKGLHSDPLLAASLENRGMGTCKGGAAERRALKKSSSEESERLKDRKERFEAFRTKMLFLWISANLSIAVYVVYFSSSSAFFPKIFNFMAGINSCRLLGCIGHCLYIHTNVLRDSVFDKVKVFMVPTAIRKIRACSSTPLLQAITVPIPHYQGLEITTDYFGSRVKRGITRRGERRP</sequence>
<dbReference type="GO" id="GO:0071555">
    <property type="term" value="P:cell wall organization"/>
    <property type="evidence" value="ECO:0007669"/>
    <property type="project" value="UniProtKB-KW"/>
</dbReference>
<dbReference type="OrthoDB" id="26569at2759"/>
<protein>
    <recommendedName>
        <fullName evidence="2">chitin synthase</fullName>
        <ecNumber evidence="2">2.4.1.16</ecNumber>
    </recommendedName>
</protein>
<evidence type="ECO:0000256" key="1">
    <source>
        <dbReference type="ARBA" id="ARBA00004651"/>
    </source>
</evidence>
<keyword evidence="8" id="KW-0961">Cell wall biogenesis/degradation</keyword>
<feature type="transmembrane region" description="Helical" evidence="9">
    <location>
        <begin position="120"/>
        <end position="138"/>
    </location>
</feature>
<keyword evidence="7 9" id="KW-0472">Membrane</keyword>
<evidence type="ECO:0000313" key="10">
    <source>
        <dbReference type="EMBL" id="TDH68363.1"/>
    </source>
</evidence>
<evidence type="ECO:0000256" key="2">
    <source>
        <dbReference type="ARBA" id="ARBA00012543"/>
    </source>
</evidence>
<dbReference type="KEGG" id="blac:94347237"/>
<dbReference type="EMBL" id="SHOA02000003">
    <property type="protein sequence ID" value="TDH68363.1"/>
    <property type="molecule type" value="Genomic_DNA"/>
</dbReference>
<dbReference type="GO" id="GO:0006031">
    <property type="term" value="P:chitin biosynthetic process"/>
    <property type="evidence" value="ECO:0007669"/>
    <property type="project" value="TreeGrafter"/>
</dbReference>
<keyword evidence="4" id="KW-0328">Glycosyltransferase</keyword>
<dbReference type="PANTHER" id="PTHR22914:SF9">
    <property type="entry name" value="CHITIN SYNTHASE 1"/>
    <property type="match status" value="1"/>
</dbReference>
<proteinExistence type="predicted"/>
<dbReference type="PANTHER" id="PTHR22914">
    <property type="entry name" value="CHITIN SYNTHASE"/>
    <property type="match status" value="1"/>
</dbReference>
<evidence type="ECO:0000256" key="8">
    <source>
        <dbReference type="ARBA" id="ARBA00023316"/>
    </source>
</evidence>
<evidence type="ECO:0000313" key="11">
    <source>
        <dbReference type="Proteomes" id="UP000294530"/>
    </source>
</evidence>
<keyword evidence="9" id="KW-1133">Transmembrane helix</keyword>
<keyword evidence="3" id="KW-1003">Cell membrane</keyword>
<keyword evidence="11" id="KW-1185">Reference proteome</keyword>
<dbReference type="AlphaFoldDB" id="A0A976FKL5"/>
<dbReference type="RefSeq" id="XP_067817862.1">
    <property type="nucleotide sequence ID" value="XM_067961566.1"/>
</dbReference>
<evidence type="ECO:0000256" key="4">
    <source>
        <dbReference type="ARBA" id="ARBA00022676"/>
    </source>
</evidence>
<accession>A0A976FKL5</accession>
<dbReference type="Proteomes" id="UP000294530">
    <property type="component" value="Unassembled WGS sequence"/>
</dbReference>
<evidence type="ECO:0000256" key="5">
    <source>
        <dbReference type="ARBA" id="ARBA00022679"/>
    </source>
</evidence>
<keyword evidence="6 9" id="KW-0812">Transmembrane</keyword>
<keyword evidence="5" id="KW-0808">Transferase</keyword>
<dbReference type="GO" id="GO:0005886">
    <property type="term" value="C:plasma membrane"/>
    <property type="evidence" value="ECO:0007669"/>
    <property type="project" value="UniProtKB-SubCell"/>
</dbReference>
<dbReference type="InterPro" id="IPR004835">
    <property type="entry name" value="Chitin_synth"/>
</dbReference>
<evidence type="ECO:0000256" key="6">
    <source>
        <dbReference type="ARBA" id="ARBA00022692"/>
    </source>
</evidence>
<dbReference type="GO" id="GO:0004100">
    <property type="term" value="F:chitin synthase activity"/>
    <property type="evidence" value="ECO:0007669"/>
    <property type="project" value="UniProtKB-EC"/>
</dbReference>
<feature type="transmembrane region" description="Helical" evidence="9">
    <location>
        <begin position="35"/>
        <end position="55"/>
    </location>
</feature>
<organism evidence="10 11">
    <name type="scientific">Bremia lactucae</name>
    <name type="common">Lettuce downy mildew</name>
    <dbReference type="NCBI Taxonomy" id="4779"/>
    <lineage>
        <taxon>Eukaryota</taxon>
        <taxon>Sar</taxon>
        <taxon>Stramenopiles</taxon>
        <taxon>Oomycota</taxon>
        <taxon>Peronosporomycetes</taxon>
        <taxon>Peronosporales</taxon>
        <taxon>Peronosporaceae</taxon>
        <taxon>Bremia</taxon>
    </lineage>
</organism>